<keyword evidence="1" id="KW-0805">Transcription regulation</keyword>
<evidence type="ECO:0000256" key="4">
    <source>
        <dbReference type="SAM" id="MobiDB-lite"/>
    </source>
</evidence>
<evidence type="ECO:0000256" key="2">
    <source>
        <dbReference type="ARBA" id="ARBA00023125"/>
    </source>
</evidence>
<dbReference type="Pfam" id="PF00356">
    <property type="entry name" value="LacI"/>
    <property type="match status" value="1"/>
</dbReference>
<keyword evidence="7" id="KW-1185">Reference proteome</keyword>
<evidence type="ECO:0000259" key="5">
    <source>
        <dbReference type="PROSITE" id="PS50932"/>
    </source>
</evidence>
<dbReference type="Proteomes" id="UP001499933">
    <property type="component" value="Unassembled WGS sequence"/>
</dbReference>
<dbReference type="CDD" id="cd01392">
    <property type="entry name" value="HTH_LacI"/>
    <property type="match status" value="1"/>
</dbReference>
<dbReference type="InterPro" id="IPR010982">
    <property type="entry name" value="Lambda_DNA-bd_dom_sf"/>
</dbReference>
<dbReference type="EMBL" id="BAAAOG010000003">
    <property type="protein sequence ID" value="GAA1958137.1"/>
    <property type="molecule type" value="Genomic_DNA"/>
</dbReference>
<dbReference type="Pfam" id="PF13377">
    <property type="entry name" value="Peripla_BP_3"/>
    <property type="match status" value="1"/>
</dbReference>
<keyword evidence="2 6" id="KW-0238">DNA-binding</keyword>
<feature type="region of interest" description="Disordered" evidence="4">
    <location>
        <begin position="1"/>
        <end position="23"/>
    </location>
</feature>
<feature type="domain" description="HTH lacI-type" evidence="5">
    <location>
        <begin position="25"/>
        <end position="79"/>
    </location>
</feature>
<dbReference type="CDD" id="cd06267">
    <property type="entry name" value="PBP1_LacI_sugar_binding-like"/>
    <property type="match status" value="1"/>
</dbReference>
<reference evidence="6 7" key="1">
    <citation type="journal article" date="2019" name="Int. J. Syst. Evol. Microbiol.">
        <title>The Global Catalogue of Microorganisms (GCM) 10K type strain sequencing project: providing services to taxonomists for standard genome sequencing and annotation.</title>
        <authorList>
            <consortium name="The Broad Institute Genomics Platform"/>
            <consortium name="The Broad Institute Genome Sequencing Center for Infectious Disease"/>
            <person name="Wu L."/>
            <person name="Ma J."/>
        </authorList>
    </citation>
    <scope>NUCLEOTIDE SEQUENCE [LARGE SCALE GENOMIC DNA]</scope>
    <source>
        <strain evidence="6 7">JCM 14901</strain>
    </source>
</reference>
<dbReference type="SMART" id="SM00354">
    <property type="entry name" value="HTH_LACI"/>
    <property type="match status" value="1"/>
</dbReference>
<evidence type="ECO:0000256" key="1">
    <source>
        <dbReference type="ARBA" id="ARBA00023015"/>
    </source>
</evidence>
<dbReference type="SUPFAM" id="SSF47413">
    <property type="entry name" value="lambda repressor-like DNA-binding domains"/>
    <property type="match status" value="1"/>
</dbReference>
<dbReference type="SUPFAM" id="SSF53822">
    <property type="entry name" value="Periplasmic binding protein-like I"/>
    <property type="match status" value="1"/>
</dbReference>
<feature type="region of interest" description="Disordered" evidence="4">
    <location>
        <begin position="325"/>
        <end position="352"/>
    </location>
</feature>
<accession>A0ABN2QU60</accession>
<dbReference type="Gene3D" id="1.10.260.40">
    <property type="entry name" value="lambda repressor-like DNA-binding domains"/>
    <property type="match status" value="1"/>
</dbReference>
<evidence type="ECO:0000313" key="6">
    <source>
        <dbReference type="EMBL" id="GAA1958137.1"/>
    </source>
</evidence>
<organism evidence="6 7">
    <name type="scientific">Microbacterium deminutum</name>
    <dbReference type="NCBI Taxonomy" id="344164"/>
    <lineage>
        <taxon>Bacteria</taxon>
        <taxon>Bacillati</taxon>
        <taxon>Actinomycetota</taxon>
        <taxon>Actinomycetes</taxon>
        <taxon>Micrococcales</taxon>
        <taxon>Microbacteriaceae</taxon>
        <taxon>Microbacterium</taxon>
    </lineage>
</organism>
<evidence type="ECO:0000256" key="3">
    <source>
        <dbReference type="ARBA" id="ARBA00023163"/>
    </source>
</evidence>
<dbReference type="Gene3D" id="3.40.50.2300">
    <property type="match status" value="2"/>
</dbReference>
<dbReference type="RefSeq" id="WP_344094196.1">
    <property type="nucleotide sequence ID" value="NZ_BAAAOG010000003.1"/>
</dbReference>
<dbReference type="InterPro" id="IPR000843">
    <property type="entry name" value="HTH_LacI"/>
</dbReference>
<protein>
    <submittedName>
        <fullName evidence="6">LacI family DNA-binding transcriptional regulator</fullName>
    </submittedName>
</protein>
<gene>
    <name evidence="6" type="ORF">GCM10009776_20560</name>
</gene>
<comment type="caution">
    <text evidence="6">The sequence shown here is derived from an EMBL/GenBank/DDBJ whole genome shotgun (WGS) entry which is preliminary data.</text>
</comment>
<dbReference type="PROSITE" id="PS50932">
    <property type="entry name" value="HTH_LACI_2"/>
    <property type="match status" value="1"/>
</dbReference>
<dbReference type="PANTHER" id="PTHR30146:SF138">
    <property type="entry name" value="TRANSCRIPTIONAL REGULATORY PROTEIN"/>
    <property type="match status" value="1"/>
</dbReference>
<keyword evidence="3" id="KW-0804">Transcription</keyword>
<evidence type="ECO:0000313" key="7">
    <source>
        <dbReference type="Proteomes" id="UP001499933"/>
    </source>
</evidence>
<dbReference type="InterPro" id="IPR028082">
    <property type="entry name" value="Peripla_BP_I"/>
</dbReference>
<dbReference type="InterPro" id="IPR046335">
    <property type="entry name" value="LacI/GalR-like_sensor"/>
</dbReference>
<sequence length="352" mass="36607">MTTNETADAAEPASDAPKRPRSGRATIYDIAELAGVNPSTVSRALSRPGRVSAKTEEKIRRAAAELNFRINPMARALPTGRTMTLAVVVADITNPVVFRTIRGAERAAASSNYTLVIAESQESGSAEASAIERLLPSVDGIVLATTRLAPEVIADIAGRVPLVAINSRPPGVSSVVTDAADAVSQLIGHLVALGHTSIGYVAGPPTSWSSAQRWEALLAESERHGLAVVEIPSGSPTIEGGHAAYRRVIASRVTAVVGFNDLIAIGIMQEAAAAGVRVPDELSVAGFDDIFGSELIVPALTTVRADLDRAGAQAVESLLAQIQDGRPREDAEPMPTELIVRGSTGPASARPL</sequence>
<proteinExistence type="predicted"/>
<dbReference type="PANTHER" id="PTHR30146">
    <property type="entry name" value="LACI-RELATED TRANSCRIPTIONAL REPRESSOR"/>
    <property type="match status" value="1"/>
</dbReference>
<name>A0ABN2QU60_9MICO</name>
<dbReference type="GO" id="GO:0003677">
    <property type="term" value="F:DNA binding"/>
    <property type="evidence" value="ECO:0007669"/>
    <property type="project" value="UniProtKB-KW"/>
</dbReference>